<name>A0A0V1N5B0_9BILA</name>
<proteinExistence type="predicted"/>
<evidence type="ECO:0000313" key="1">
    <source>
        <dbReference type="EMBL" id="KRZ79224.1"/>
    </source>
</evidence>
<evidence type="ECO:0000313" key="2">
    <source>
        <dbReference type="Proteomes" id="UP000054843"/>
    </source>
</evidence>
<protein>
    <submittedName>
        <fullName evidence="1">Uncharacterized protein</fullName>
    </submittedName>
</protein>
<organism evidence="1 2">
    <name type="scientific">Trichinella papuae</name>
    <dbReference type="NCBI Taxonomy" id="268474"/>
    <lineage>
        <taxon>Eukaryota</taxon>
        <taxon>Metazoa</taxon>
        <taxon>Ecdysozoa</taxon>
        <taxon>Nematoda</taxon>
        <taxon>Enoplea</taxon>
        <taxon>Dorylaimia</taxon>
        <taxon>Trichinellida</taxon>
        <taxon>Trichinellidae</taxon>
        <taxon>Trichinella</taxon>
    </lineage>
</organism>
<dbReference type="AlphaFoldDB" id="A0A0V1N5B0"/>
<accession>A0A0V1N5B0</accession>
<sequence>MLTVKITDSMIFSFQIMFVWLLYAFKRSSVNSLFLKVYESTSEGPFDSSILPFRRLYDYYFKKSSITPFCVTAYSTVPCVPLGVGLDPVDGDVGLDPVYGYVGFEPADGYVGLDPLDGYVGLDPVDGNVGLDPVYGYVGFEPADGYVGLDPVDG</sequence>
<dbReference type="Proteomes" id="UP000054843">
    <property type="component" value="Unassembled WGS sequence"/>
</dbReference>
<dbReference type="EMBL" id="JYDO01000007">
    <property type="protein sequence ID" value="KRZ79224.1"/>
    <property type="molecule type" value="Genomic_DNA"/>
</dbReference>
<gene>
    <name evidence="1" type="ORF">T10_2094</name>
</gene>
<comment type="caution">
    <text evidence="1">The sequence shown here is derived from an EMBL/GenBank/DDBJ whole genome shotgun (WGS) entry which is preliminary data.</text>
</comment>
<reference evidence="1 2" key="1">
    <citation type="submission" date="2015-01" db="EMBL/GenBank/DDBJ databases">
        <title>Evolution of Trichinella species and genotypes.</title>
        <authorList>
            <person name="Korhonen P.K."/>
            <person name="Edoardo P."/>
            <person name="Giuseppe L.R."/>
            <person name="Gasser R.B."/>
        </authorList>
    </citation>
    <scope>NUCLEOTIDE SEQUENCE [LARGE SCALE GENOMIC DNA]</scope>
    <source>
        <strain evidence="1">ISS1980</strain>
    </source>
</reference>
<keyword evidence="2" id="KW-1185">Reference proteome</keyword>